<feature type="transmembrane region" description="Helical" evidence="1">
    <location>
        <begin position="81"/>
        <end position="99"/>
    </location>
</feature>
<evidence type="ECO:0000256" key="1">
    <source>
        <dbReference type="SAM" id="Phobius"/>
    </source>
</evidence>
<dbReference type="AlphaFoldDB" id="X0Z9J6"/>
<dbReference type="EMBL" id="BART01001286">
    <property type="protein sequence ID" value="GAG66020.1"/>
    <property type="molecule type" value="Genomic_DNA"/>
</dbReference>
<sequence length="131" mass="14854">MKLLDLKLRMMVMWIWAVVGITASLVFVFLEPARVEHMMSEIEAWGVSWFIIGALLGIIPLLMAFLTITLKDRANRLTNRILSIIYTALMLAEFVGMSLEPAVHQILIVGSVVVASAYIIFYSWKWPVKEA</sequence>
<feature type="transmembrane region" description="Helical" evidence="1">
    <location>
        <begin position="12"/>
        <end position="30"/>
    </location>
</feature>
<evidence type="ECO:0000313" key="2">
    <source>
        <dbReference type="EMBL" id="GAG66020.1"/>
    </source>
</evidence>
<name>X0Z9J6_9ZZZZ</name>
<gene>
    <name evidence="2" type="ORF">S01H4_04701</name>
</gene>
<keyword evidence="1" id="KW-0812">Transmembrane</keyword>
<comment type="caution">
    <text evidence="2">The sequence shown here is derived from an EMBL/GenBank/DDBJ whole genome shotgun (WGS) entry which is preliminary data.</text>
</comment>
<proteinExistence type="predicted"/>
<reference evidence="2" key="1">
    <citation type="journal article" date="2014" name="Front. Microbiol.">
        <title>High frequency of phylogenetically diverse reductive dehalogenase-homologous genes in deep subseafloor sedimentary metagenomes.</title>
        <authorList>
            <person name="Kawai M."/>
            <person name="Futagami T."/>
            <person name="Toyoda A."/>
            <person name="Takaki Y."/>
            <person name="Nishi S."/>
            <person name="Hori S."/>
            <person name="Arai W."/>
            <person name="Tsubouchi T."/>
            <person name="Morono Y."/>
            <person name="Uchiyama I."/>
            <person name="Ito T."/>
            <person name="Fujiyama A."/>
            <person name="Inagaki F."/>
            <person name="Takami H."/>
        </authorList>
    </citation>
    <scope>NUCLEOTIDE SEQUENCE</scope>
    <source>
        <strain evidence="2">Expedition CK06-06</strain>
    </source>
</reference>
<accession>X0Z9J6</accession>
<feature type="transmembrane region" description="Helical" evidence="1">
    <location>
        <begin position="105"/>
        <end position="124"/>
    </location>
</feature>
<feature type="transmembrane region" description="Helical" evidence="1">
    <location>
        <begin position="50"/>
        <end position="69"/>
    </location>
</feature>
<protein>
    <submittedName>
        <fullName evidence="2">Uncharacterized protein</fullName>
    </submittedName>
</protein>
<keyword evidence="1" id="KW-1133">Transmembrane helix</keyword>
<keyword evidence="1" id="KW-0472">Membrane</keyword>
<organism evidence="2">
    <name type="scientific">marine sediment metagenome</name>
    <dbReference type="NCBI Taxonomy" id="412755"/>
    <lineage>
        <taxon>unclassified sequences</taxon>
        <taxon>metagenomes</taxon>
        <taxon>ecological metagenomes</taxon>
    </lineage>
</organism>